<evidence type="ECO:0000313" key="2">
    <source>
        <dbReference type="Proteomes" id="UP001187531"/>
    </source>
</evidence>
<name>A0AA88I4E9_ARTSF</name>
<dbReference type="GO" id="GO:0006511">
    <property type="term" value="P:ubiquitin-dependent protein catabolic process"/>
    <property type="evidence" value="ECO:0007669"/>
    <property type="project" value="TreeGrafter"/>
</dbReference>
<dbReference type="GO" id="GO:0008418">
    <property type="term" value="F:protein-N-terminal asparagine amidohydrolase activity"/>
    <property type="evidence" value="ECO:0007669"/>
    <property type="project" value="InterPro"/>
</dbReference>
<gene>
    <name evidence="1" type="ORF">QYM36_006715</name>
</gene>
<comment type="caution">
    <text evidence="1">The sequence shown here is derived from an EMBL/GenBank/DDBJ whole genome shotgun (WGS) entry which is preliminary data.</text>
</comment>
<dbReference type="PANTHER" id="PTHR12498:SF0">
    <property type="entry name" value="PROTEIN N-TERMINAL ASPARAGINE AMIDOHYDROLASE"/>
    <property type="match status" value="1"/>
</dbReference>
<dbReference type="EMBL" id="JAVRJZ010000010">
    <property type="protein sequence ID" value="KAK2718021.1"/>
    <property type="molecule type" value="Genomic_DNA"/>
</dbReference>
<reference evidence="1" key="1">
    <citation type="submission" date="2023-07" db="EMBL/GenBank/DDBJ databases">
        <title>Chromosome-level genome assembly of Artemia franciscana.</title>
        <authorList>
            <person name="Jo E."/>
        </authorList>
    </citation>
    <scope>NUCLEOTIDE SEQUENCE</scope>
    <source>
        <tissue evidence="1">Whole body</tissue>
    </source>
</reference>
<organism evidence="1 2">
    <name type="scientific">Artemia franciscana</name>
    <name type="common">Brine shrimp</name>
    <name type="synonym">Artemia sanfranciscana</name>
    <dbReference type="NCBI Taxonomy" id="6661"/>
    <lineage>
        <taxon>Eukaryota</taxon>
        <taxon>Metazoa</taxon>
        <taxon>Ecdysozoa</taxon>
        <taxon>Arthropoda</taxon>
        <taxon>Crustacea</taxon>
        <taxon>Branchiopoda</taxon>
        <taxon>Anostraca</taxon>
        <taxon>Artemiidae</taxon>
        <taxon>Artemia</taxon>
    </lineage>
</organism>
<dbReference type="GO" id="GO:0005634">
    <property type="term" value="C:nucleus"/>
    <property type="evidence" value="ECO:0007669"/>
    <property type="project" value="TreeGrafter"/>
</dbReference>
<proteinExistence type="predicted"/>
<protein>
    <submittedName>
        <fullName evidence="1">Uncharacterized protein</fullName>
    </submittedName>
</protein>
<keyword evidence="2" id="KW-1185">Reference proteome</keyword>
<dbReference type="Proteomes" id="UP001187531">
    <property type="component" value="Unassembled WGS sequence"/>
</dbReference>
<dbReference type="InterPro" id="IPR026750">
    <property type="entry name" value="NTAN1"/>
</dbReference>
<evidence type="ECO:0000313" key="1">
    <source>
        <dbReference type="EMBL" id="KAK2718021.1"/>
    </source>
</evidence>
<dbReference type="AlphaFoldDB" id="A0AA88I4E9"/>
<dbReference type="PANTHER" id="PTHR12498">
    <property type="entry name" value="N-TERMINAL ASPARAGINE AMIDOHYDROLASE"/>
    <property type="match status" value="1"/>
</dbReference>
<dbReference type="Pfam" id="PF14736">
    <property type="entry name" value="N_Asn_amidohyd"/>
    <property type="match status" value="1"/>
</dbReference>
<accession>A0AA88I4E9</accession>
<sequence length="310" mass="35312">MLLVSDAPVEYQKIFKDVTEKGERDCSLPLYFSSSAFSDSVPSEVYEPRFLYVMQEEYCIVSSKDSSIKCIGTSESTTCHMIILFFAETVLLAHTGIQDYNALELMVSRFLTDANATEASKVDLYLVGGYDDNSGVSFDLLNFLLHYFAKHKTRFNLKLICCGLFNSREQSFYHLPKVTGVLVDIDAKKVLRCQINKDQRGPVPILRHIWLYSSFGLKAIYNSKNGCVVLPMFKITLPAKFKLLEVIDDEYALSIFSTSPEAESDCFITELREMYGFVKDCIKKKIDPFKGKERLCFKTETDGKWIECDA</sequence>